<dbReference type="InterPro" id="IPR001119">
    <property type="entry name" value="SLH_dom"/>
</dbReference>
<evidence type="ECO:0000313" key="5">
    <source>
        <dbReference type="Proteomes" id="UP000806542"/>
    </source>
</evidence>
<feature type="domain" description="SLH" evidence="3">
    <location>
        <begin position="38"/>
        <end position="101"/>
    </location>
</feature>
<gene>
    <name evidence="4" type="ORF">INF28_01320</name>
</gene>
<keyword evidence="1" id="KW-0677">Repeat</keyword>
<keyword evidence="5" id="KW-1185">Reference proteome</keyword>
<dbReference type="PANTHER" id="PTHR43308:SF5">
    <property type="entry name" value="S-LAYER PROTEIN _ PEPTIDOGLYCAN ENDO-BETA-N-ACETYLGLUCOSAMINIDASE"/>
    <property type="match status" value="1"/>
</dbReference>
<comment type="caution">
    <text evidence="4">The sequence shown here is derived from an EMBL/GenBank/DDBJ whole genome shotgun (WGS) entry which is preliminary data.</text>
</comment>
<dbReference type="RefSeq" id="WP_226391653.1">
    <property type="nucleotide sequence ID" value="NZ_JADCKB010000001.1"/>
</dbReference>
<feature type="domain" description="SLH" evidence="3">
    <location>
        <begin position="106"/>
        <end position="169"/>
    </location>
</feature>
<evidence type="ECO:0000256" key="1">
    <source>
        <dbReference type="ARBA" id="ARBA00022737"/>
    </source>
</evidence>
<accession>A0A9D5M3Y3</accession>
<proteinExistence type="predicted"/>
<organism evidence="4 5">
    <name type="scientific">Ructibacterium gallinarum</name>
    <dbReference type="NCBI Taxonomy" id="2779355"/>
    <lineage>
        <taxon>Bacteria</taxon>
        <taxon>Bacillati</taxon>
        <taxon>Bacillota</taxon>
        <taxon>Clostridia</taxon>
        <taxon>Eubacteriales</taxon>
        <taxon>Oscillospiraceae</taxon>
        <taxon>Ructibacterium</taxon>
    </lineage>
</organism>
<feature type="signal peptide" evidence="2">
    <location>
        <begin position="1"/>
        <end position="27"/>
    </location>
</feature>
<reference evidence="4" key="1">
    <citation type="submission" date="2020-10" db="EMBL/GenBank/DDBJ databases">
        <title>ChiBAC.</title>
        <authorList>
            <person name="Zenner C."/>
            <person name="Hitch T.C.A."/>
            <person name="Clavel T."/>
        </authorList>
    </citation>
    <scope>NUCLEOTIDE SEQUENCE</scope>
    <source>
        <strain evidence="4">DSM 107454</strain>
    </source>
</reference>
<keyword evidence="2" id="KW-0732">Signal</keyword>
<dbReference type="Pfam" id="PF00395">
    <property type="entry name" value="SLH"/>
    <property type="match status" value="2"/>
</dbReference>
<evidence type="ECO:0000256" key="2">
    <source>
        <dbReference type="SAM" id="SignalP"/>
    </source>
</evidence>
<evidence type="ECO:0000259" key="3">
    <source>
        <dbReference type="PROSITE" id="PS51272"/>
    </source>
</evidence>
<dbReference type="EMBL" id="JADCKB010000001">
    <property type="protein sequence ID" value="MBE5039109.1"/>
    <property type="molecule type" value="Genomic_DNA"/>
</dbReference>
<evidence type="ECO:0000313" key="4">
    <source>
        <dbReference type="EMBL" id="MBE5039109.1"/>
    </source>
</evidence>
<protein>
    <submittedName>
        <fullName evidence="4">S-layer homology domain-containing protein</fullName>
    </submittedName>
</protein>
<dbReference type="PANTHER" id="PTHR43308">
    <property type="entry name" value="OUTER MEMBRANE PROTEIN ALPHA-RELATED"/>
    <property type="match status" value="1"/>
</dbReference>
<sequence>MRNTKRFLSLVLAVAMIATCIFTAAYAEDTTATTTTTGTTSFTDVADTASYATAVKTLSLMSILNGYPDGTFRPDQNVTRAEFTAMLMRTLNYGSVGSTSASGLPFSDVDDNNTDINWAIPNINTAYSMGIINGYEDGTFRPSDNVAYEEAVKMIVCTLGYTDIDVSGTPWYGQYLSQANKLGITKYASSLGQAETPASRSCIAQMLYDSLEVRIIEQDTLTEKTILTDYLGYIKNVGTIASDGVTSMTSPDVNLRDDEIQIYAKEPDSGNYETYTYRTTDTSLKQYLGYEIEYYYKNDGGSIRTLGLYVLRDNRDLEITSDMVEYDTTTATQIRYYKTDADKTSTQLTLDNQNVVIYNGKLYGRDAASSRFNPSMIPTVGTITLLDSNGDGKYDLLNIKDYEIYYVSTKVSAEYSIVDDVTRTGEDKSLVLDVDNGSIPTTIVNTSGATVSYSSIGTGNIICLARSNAGNGGEVIQTAVVVTDSVSGTVNGVDAESMTINGKKYKFSQGAPWMEGGSGTLEMPVVQDSGTYCLDINGDVVAYKKDAVTENVSYGYIMGYAESSDSFDDTITLRILNQNGQEEYLVVTKSTRVNGKDMGSVNGVLDALMDTANLQNTDPENSNVDVQQVVKYTTKNSSSGRAVDKIITVTDDTITNSGKETTVDTLYYFTPAASGSMTYTSSSKQLKGTGVNINIGSSIIFVVPSDRDSFDDYAKNSLAVTFKNNQEYYVEVYDVSNTNSAKIVVCYGGNASGEVDSSSPVNVVTDVRSESNPANNNQNMLYVEGYSSSYSTPKGTLESWISNESDLSPVKGDIFRAGTDKEGDMKYMSEDLIYRLGDDNRYGTFIEPAGESFDDAEYAVILGSVIATDETSFTIRDERVGKGDVIDNPNDAQIFNFSEFSGARVLRYDNSGAELQITDLSSEYEGALKGLTTYQEGATNPSKVLLYMSQGRVRLLCILDKDE</sequence>
<feature type="chain" id="PRO_5039128220" evidence="2">
    <location>
        <begin position="28"/>
        <end position="963"/>
    </location>
</feature>
<dbReference type="PROSITE" id="PS51272">
    <property type="entry name" value="SLH"/>
    <property type="match status" value="2"/>
</dbReference>
<name>A0A9D5M3Y3_9FIRM</name>
<dbReference type="Proteomes" id="UP000806542">
    <property type="component" value="Unassembled WGS sequence"/>
</dbReference>
<dbReference type="AlphaFoldDB" id="A0A9D5M3Y3"/>
<dbReference type="InterPro" id="IPR051465">
    <property type="entry name" value="Cell_Envelope_Struct_Comp"/>
</dbReference>